<dbReference type="SUPFAM" id="SSF48452">
    <property type="entry name" value="TPR-like"/>
    <property type="match status" value="1"/>
</dbReference>
<accession>A0A6L5Z376</accession>
<dbReference type="InterPro" id="IPR041664">
    <property type="entry name" value="AAA_16"/>
</dbReference>
<sequence>MKTLEHNPLPYASVAELLDGLGLLGYADIFAENDIELDILPELTDRDLKELGIRSLGHRRRLLREIGAAFGTGPAVPDGDAPPTPDEAENAPWKRQVTVLFADLSNFTKLTEGMAGEDALAMVREFYGVVDPIVEQFGGKVENHMGDCTLAVFGLHSTTGHDSLRAVRAAERISAAFRGRTSATGAPLGVHVGVASGHVVILGSQVGSLSDGSYTLTGASLNLASRLADAADDGEVLISDDIYRTLADHVDVTVRDGLRLRGIEGPVRAWLLARTTDPAVPRIFVGRSAELQSLRRALDRTKQDSRGKVVCVAGEAGMGKSSLCRWFLSDGAAGGVPVHEALVLDYGAGHKSHAVRELARSFLGRPDRETMQDAIETWLEAGKAEPEVRLGLYHLAGAALPAPLVKLDDALGTAGRDAAMRAALGMLAARHADRGPVIVFLEDLHWADARVRDAVRDLAQVARTRPLLLLLTTRFQQSRIDEQLRAKLGREGVETLELSALDQSEAETLAQSLADRVSADLVATCLDRAQGHPLFLRQLMAHLSAGPSDAVPNSIEGLVQSRLDQIPAVDRQALRAASVLGQRFSVDAVRWLLGDDGYAMDGLVAADLVQPMGKEYLFAHALIRDSAYRLLVRERRQALHAAAAVWFKDTDPDLHAVHLDRAGDPGAAAAYLEACRAMFAANRPDMARKLALAGRRLKPARPIRAALELELGRLALDAGDANASLGAFGEALRLAGSAGDVVTAMIGQVQAMRVIDRIDQALAVLDDAQAIAEAEGIDAALAQIHYLRGSLYFPRGNIDGCRAEHARAVAFARSCGSAEFEAQARSGLGDAAYAAGRMRTAHAEFTRCLELARRHELGRIEAANLFMLGTVRIYLNETEAALADALNSAEIAVQTRAQRPEIVSRLTAGWVLISMGRLAEAHREITRGLEISGALGARRFDLFLQESLARVLFLQGDRAAAGALIAETVDGALDQARTFIGPWVLGTAARLSRDPDKRRSWLDQGETILAEGCVGHNAFRFRHAAIEVALQDRDPQALHRQADALAAYTRGEPVPWSDFHIARARVLARVFETGGADGETAQELGRLAGIARSARFEGLAADLAARAGN</sequence>
<dbReference type="AlphaFoldDB" id="A0A6L5Z376"/>
<dbReference type="SUPFAM" id="SSF55073">
    <property type="entry name" value="Nucleotide cyclase"/>
    <property type="match status" value="1"/>
</dbReference>
<feature type="domain" description="SAM" evidence="3">
    <location>
        <begin position="9"/>
        <end position="66"/>
    </location>
</feature>
<dbReference type="GO" id="GO:0005524">
    <property type="term" value="F:ATP binding"/>
    <property type="evidence" value="ECO:0007669"/>
    <property type="project" value="UniProtKB-KW"/>
</dbReference>
<dbReference type="Gene3D" id="1.10.150.50">
    <property type="entry name" value="Transcription Factor, Ets-1"/>
    <property type="match status" value="1"/>
</dbReference>
<reference evidence="5 6" key="1">
    <citation type="submission" date="2019-10" db="EMBL/GenBank/DDBJ databases">
        <title>Cognatihalovulum marinum gen. nov. sp. nov., a new member of the family Rhodobacteraceae isolated from deep seawater of the Northwest Indian Ocean.</title>
        <authorList>
            <person name="Ruan C."/>
            <person name="Wang J."/>
            <person name="Zheng X."/>
            <person name="Song L."/>
            <person name="Zhu Y."/>
            <person name="Huang Y."/>
            <person name="Lu Z."/>
            <person name="Du W."/>
            <person name="Huang L."/>
            <person name="Dai X."/>
        </authorList>
    </citation>
    <scope>NUCLEOTIDE SEQUENCE [LARGE SCALE GENOMIC DNA]</scope>
    <source>
        <strain evidence="5 6">2CG4</strain>
    </source>
</reference>
<evidence type="ECO:0000259" key="4">
    <source>
        <dbReference type="PROSITE" id="PS50125"/>
    </source>
</evidence>
<comment type="caution">
    <text evidence="5">The sequence shown here is derived from an EMBL/GenBank/DDBJ whole genome shotgun (WGS) entry which is preliminary data.</text>
</comment>
<keyword evidence="2" id="KW-0067">ATP-binding</keyword>
<dbReference type="GO" id="GO:0035556">
    <property type="term" value="P:intracellular signal transduction"/>
    <property type="evidence" value="ECO:0007669"/>
    <property type="project" value="InterPro"/>
</dbReference>
<dbReference type="SUPFAM" id="SSF52540">
    <property type="entry name" value="P-loop containing nucleoside triphosphate hydrolases"/>
    <property type="match status" value="1"/>
</dbReference>
<dbReference type="Gene3D" id="1.25.40.10">
    <property type="entry name" value="Tetratricopeptide repeat domain"/>
    <property type="match status" value="2"/>
</dbReference>
<dbReference type="EMBL" id="WIND01000012">
    <property type="protein sequence ID" value="MSU90739.1"/>
    <property type="molecule type" value="Genomic_DNA"/>
</dbReference>
<dbReference type="SMART" id="SM00044">
    <property type="entry name" value="CYCc"/>
    <property type="match status" value="1"/>
</dbReference>
<dbReference type="PANTHER" id="PTHR16305">
    <property type="entry name" value="TESTICULAR SOLUBLE ADENYLYL CYCLASE"/>
    <property type="match status" value="1"/>
</dbReference>
<evidence type="ECO:0000313" key="5">
    <source>
        <dbReference type="EMBL" id="MSU90739.1"/>
    </source>
</evidence>
<dbReference type="InterPro" id="IPR001660">
    <property type="entry name" value="SAM"/>
</dbReference>
<protein>
    <submittedName>
        <fullName evidence="5">AAA family ATPase</fullName>
    </submittedName>
</protein>
<keyword evidence="6" id="KW-1185">Reference proteome</keyword>
<dbReference type="SUPFAM" id="SSF47769">
    <property type="entry name" value="SAM/Pointed domain"/>
    <property type="match status" value="1"/>
</dbReference>
<feature type="domain" description="Guanylate cyclase" evidence="4">
    <location>
        <begin position="98"/>
        <end position="228"/>
    </location>
</feature>
<dbReference type="SMART" id="SM00454">
    <property type="entry name" value="SAM"/>
    <property type="match status" value="1"/>
</dbReference>
<dbReference type="InterPro" id="IPR029787">
    <property type="entry name" value="Nucleotide_cyclase"/>
</dbReference>
<dbReference type="Pfam" id="PF00211">
    <property type="entry name" value="Guanylate_cyc"/>
    <property type="match status" value="1"/>
</dbReference>
<proteinExistence type="predicted"/>
<evidence type="ECO:0000256" key="1">
    <source>
        <dbReference type="ARBA" id="ARBA00022741"/>
    </source>
</evidence>
<evidence type="ECO:0000256" key="2">
    <source>
        <dbReference type="ARBA" id="ARBA00022840"/>
    </source>
</evidence>
<dbReference type="Pfam" id="PF00536">
    <property type="entry name" value="SAM_1"/>
    <property type="match status" value="1"/>
</dbReference>
<dbReference type="InterPro" id="IPR001054">
    <property type="entry name" value="A/G_cyclase"/>
</dbReference>
<evidence type="ECO:0000259" key="3">
    <source>
        <dbReference type="PROSITE" id="PS50105"/>
    </source>
</evidence>
<dbReference type="Pfam" id="PF13191">
    <property type="entry name" value="AAA_16"/>
    <property type="match status" value="1"/>
</dbReference>
<dbReference type="GO" id="GO:0005737">
    <property type="term" value="C:cytoplasm"/>
    <property type="evidence" value="ECO:0007669"/>
    <property type="project" value="TreeGrafter"/>
</dbReference>
<dbReference type="RefSeq" id="WP_233417043.1">
    <property type="nucleotide sequence ID" value="NZ_WIND01000012.1"/>
</dbReference>
<dbReference type="CDD" id="cd07302">
    <property type="entry name" value="CHD"/>
    <property type="match status" value="1"/>
</dbReference>
<dbReference type="Gene3D" id="3.30.70.1230">
    <property type="entry name" value="Nucleotide cyclase"/>
    <property type="match status" value="1"/>
</dbReference>
<dbReference type="PANTHER" id="PTHR16305:SF35">
    <property type="entry name" value="TRANSCRIPTIONAL ACTIVATOR DOMAIN"/>
    <property type="match status" value="1"/>
</dbReference>
<name>A0A6L5Z376_9RHOB</name>
<organism evidence="5 6">
    <name type="scientific">Halovulum marinum</name>
    <dbReference type="NCBI Taxonomy" id="2662447"/>
    <lineage>
        <taxon>Bacteria</taxon>
        <taxon>Pseudomonadati</taxon>
        <taxon>Pseudomonadota</taxon>
        <taxon>Alphaproteobacteria</taxon>
        <taxon>Rhodobacterales</taxon>
        <taxon>Paracoccaceae</taxon>
        <taxon>Halovulum</taxon>
    </lineage>
</organism>
<dbReference type="Gene3D" id="3.40.50.300">
    <property type="entry name" value="P-loop containing nucleotide triphosphate hydrolases"/>
    <property type="match status" value="1"/>
</dbReference>
<dbReference type="PROSITE" id="PS50105">
    <property type="entry name" value="SAM_DOMAIN"/>
    <property type="match status" value="1"/>
</dbReference>
<dbReference type="InterPro" id="IPR011990">
    <property type="entry name" value="TPR-like_helical_dom_sf"/>
</dbReference>
<dbReference type="CDD" id="cd09487">
    <property type="entry name" value="SAM_superfamily"/>
    <property type="match status" value="1"/>
</dbReference>
<evidence type="ECO:0000313" key="6">
    <source>
        <dbReference type="Proteomes" id="UP000474957"/>
    </source>
</evidence>
<dbReference type="InterPro" id="IPR013761">
    <property type="entry name" value="SAM/pointed_sf"/>
</dbReference>
<dbReference type="InterPro" id="IPR027417">
    <property type="entry name" value="P-loop_NTPase"/>
</dbReference>
<dbReference type="Proteomes" id="UP000474957">
    <property type="component" value="Unassembled WGS sequence"/>
</dbReference>
<dbReference type="GO" id="GO:0009190">
    <property type="term" value="P:cyclic nucleotide biosynthetic process"/>
    <property type="evidence" value="ECO:0007669"/>
    <property type="project" value="InterPro"/>
</dbReference>
<keyword evidence="1" id="KW-0547">Nucleotide-binding</keyword>
<gene>
    <name evidence="5" type="ORF">GE300_14125</name>
</gene>
<dbReference type="PROSITE" id="PS50125">
    <property type="entry name" value="GUANYLATE_CYCLASE_2"/>
    <property type="match status" value="1"/>
</dbReference>
<dbReference type="GO" id="GO:0004016">
    <property type="term" value="F:adenylate cyclase activity"/>
    <property type="evidence" value="ECO:0007669"/>
    <property type="project" value="TreeGrafter"/>
</dbReference>